<proteinExistence type="predicted"/>
<keyword evidence="2" id="KW-0808">Transferase</keyword>
<dbReference type="Proteomes" id="UP000247602">
    <property type="component" value="Unassembled WGS sequence"/>
</dbReference>
<dbReference type="PANTHER" id="PTHR21310:SF42">
    <property type="entry name" value="BIFUNCTIONAL AAC_APH"/>
    <property type="match status" value="1"/>
</dbReference>
<gene>
    <name evidence="2" type="ORF">DMO24_10355</name>
</gene>
<evidence type="ECO:0000259" key="1">
    <source>
        <dbReference type="Pfam" id="PF01636"/>
    </source>
</evidence>
<dbReference type="AlphaFoldDB" id="A0A323V9H1"/>
<sequence length="299" mass="32315">MAPWSAAPEGRAVQIDVPLVRRLVRAQFPEWGQLPVRPVTSSGWDNRTFRLGEEMLVRLPSAEGYAAAVGKEQRWLPHLARHLPLPVPVPLAQGAPGQGYPWSWSVYRWLDGEDARTAAVTDLTAFAADVAAFLTALQQVDASGGPPPGPHSWWRGAPLAHYDAETRRAIDVLSDVVDRAAVTAVWDRALATTWERPPRWFHGDVAAGNLLVRDGRLAAVLDFGTSGVGDPACDLVIAWTLFDGGSRTAFRGGLALDPETWARGRGWALWKALLLRAAMTGTADRSDPEAVIAAVLADA</sequence>
<evidence type="ECO:0000313" key="3">
    <source>
        <dbReference type="Proteomes" id="UP000247602"/>
    </source>
</evidence>
<organism evidence="2 3">
    <name type="scientific">Modestobacter versicolor</name>
    <dbReference type="NCBI Taxonomy" id="429133"/>
    <lineage>
        <taxon>Bacteria</taxon>
        <taxon>Bacillati</taxon>
        <taxon>Actinomycetota</taxon>
        <taxon>Actinomycetes</taxon>
        <taxon>Geodermatophilales</taxon>
        <taxon>Geodermatophilaceae</taxon>
        <taxon>Modestobacter</taxon>
    </lineage>
</organism>
<comment type="caution">
    <text evidence="2">The sequence shown here is derived from an EMBL/GenBank/DDBJ whole genome shotgun (WGS) entry which is preliminary data.</text>
</comment>
<dbReference type="CDD" id="cd05155">
    <property type="entry name" value="APH_ChoK_like_1"/>
    <property type="match status" value="1"/>
</dbReference>
<evidence type="ECO:0000313" key="2">
    <source>
        <dbReference type="EMBL" id="PZA21424.1"/>
    </source>
</evidence>
<dbReference type="GO" id="GO:0016740">
    <property type="term" value="F:transferase activity"/>
    <property type="evidence" value="ECO:0007669"/>
    <property type="project" value="UniProtKB-KW"/>
</dbReference>
<dbReference type="OrthoDB" id="9797603at2"/>
<name>A0A323V9H1_9ACTN</name>
<protein>
    <submittedName>
        <fullName evidence="2">Aminoglycoside phosphotransferase</fullName>
    </submittedName>
</protein>
<dbReference type="SUPFAM" id="SSF56112">
    <property type="entry name" value="Protein kinase-like (PK-like)"/>
    <property type="match status" value="1"/>
</dbReference>
<dbReference type="InterPro" id="IPR011009">
    <property type="entry name" value="Kinase-like_dom_sf"/>
</dbReference>
<dbReference type="InterPro" id="IPR051678">
    <property type="entry name" value="AGP_Transferase"/>
</dbReference>
<dbReference type="Gene3D" id="3.90.1200.10">
    <property type="match status" value="1"/>
</dbReference>
<dbReference type="Gene3D" id="3.30.200.20">
    <property type="entry name" value="Phosphorylase Kinase, domain 1"/>
    <property type="match status" value="1"/>
</dbReference>
<dbReference type="EMBL" id="QKNV01000090">
    <property type="protein sequence ID" value="PZA21424.1"/>
    <property type="molecule type" value="Genomic_DNA"/>
</dbReference>
<dbReference type="InterPro" id="IPR002575">
    <property type="entry name" value="Aminoglycoside_PTrfase"/>
</dbReference>
<reference evidence="2 3" key="1">
    <citation type="submission" date="2018-06" db="EMBL/GenBank/DDBJ databases">
        <title>Draft genome sequence of Modestobacter versicolor CP153-2.</title>
        <authorList>
            <person name="Gundlapally S.R."/>
        </authorList>
    </citation>
    <scope>NUCLEOTIDE SEQUENCE [LARGE SCALE GENOMIC DNA]</scope>
    <source>
        <strain evidence="2 3">CP153-2</strain>
    </source>
</reference>
<feature type="domain" description="Aminoglycoside phosphotransferase" evidence="1">
    <location>
        <begin position="41"/>
        <end position="267"/>
    </location>
</feature>
<dbReference type="Pfam" id="PF01636">
    <property type="entry name" value="APH"/>
    <property type="match status" value="1"/>
</dbReference>
<dbReference type="PANTHER" id="PTHR21310">
    <property type="entry name" value="AMINOGLYCOSIDE PHOSPHOTRANSFERASE-RELATED-RELATED"/>
    <property type="match status" value="1"/>
</dbReference>
<accession>A0A323V9H1</accession>
<keyword evidence="3" id="KW-1185">Reference proteome</keyword>